<gene>
    <name evidence="1" type="ORF">HMPREF1981_02767</name>
</gene>
<accession>U2DQH9</accession>
<organism evidence="1 2">
    <name type="scientific">Bacteroides pyogenes F0041</name>
    <dbReference type="NCBI Taxonomy" id="1321819"/>
    <lineage>
        <taxon>Bacteria</taxon>
        <taxon>Pseudomonadati</taxon>
        <taxon>Bacteroidota</taxon>
        <taxon>Bacteroidia</taxon>
        <taxon>Bacteroidales</taxon>
        <taxon>Bacteroidaceae</taxon>
        <taxon>Bacteroides</taxon>
    </lineage>
</organism>
<evidence type="ECO:0000313" key="1">
    <source>
        <dbReference type="EMBL" id="ERI81976.1"/>
    </source>
</evidence>
<sequence>MVCRNGTGAPSRRRTAAYPQLPYHESRSKCTGISQAKVVSCFKIVVSKSFPLLKQKFP</sequence>
<reference evidence="1 2" key="1">
    <citation type="submission" date="2013-08" db="EMBL/GenBank/DDBJ databases">
        <authorList>
            <person name="Weinstock G."/>
            <person name="Sodergren E."/>
            <person name="Wylie T."/>
            <person name="Fulton L."/>
            <person name="Fulton R."/>
            <person name="Fronick C."/>
            <person name="O'Laughlin M."/>
            <person name="Godfrey J."/>
            <person name="Miner T."/>
            <person name="Herter B."/>
            <person name="Appelbaum E."/>
            <person name="Cordes M."/>
            <person name="Lek S."/>
            <person name="Wollam A."/>
            <person name="Pepin K.H."/>
            <person name="Palsikar V.B."/>
            <person name="Mitreva M."/>
            <person name="Wilson R.K."/>
        </authorList>
    </citation>
    <scope>NUCLEOTIDE SEQUENCE [LARGE SCALE GENOMIC DNA]</scope>
    <source>
        <strain evidence="1 2">F0041</strain>
    </source>
</reference>
<name>U2DQH9_9BACE</name>
<feature type="non-terminal residue" evidence="1">
    <location>
        <position position="58"/>
    </location>
</feature>
<dbReference type="EMBL" id="AWSV01000146">
    <property type="protein sequence ID" value="ERI81976.1"/>
    <property type="molecule type" value="Genomic_DNA"/>
</dbReference>
<dbReference type="Proteomes" id="UP000016496">
    <property type="component" value="Unassembled WGS sequence"/>
</dbReference>
<evidence type="ECO:0000313" key="2">
    <source>
        <dbReference type="Proteomes" id="UP000016496"/>
    </source>
</evidence>
<comment type="caution">
    <text evidence="1">The sequence shown here is derived from an EMBL/GenBank/DDBJ whole genome shotgun (WGS) entry which is preliminary data.</text>
</comment>
<proteinExistence type="predicted"/>
<dbReference type="HOGENOM" id="CLU_3000768_0_0_10"/>
<dbReference type="AlphaFoldDB" id="U2DQH9"/>
<protein>
    <submittedName>
        <fullName evidence="1">Uncharacterized protein</fullName>
    </submittedName>
</protein>